<organism evidence="2 3">
    <name type="scientific">Dichomitus squalens</name>
    <dbReference type="NCBI Taxonomy" id="114155"/>
    <lineage>
        <taxon>Eukaryota</taxon>
        <taxon>Fungi</taxon>
        <taxon>Dikarya</taxon>
        <taxon>Basidiomycota</taxon>
        <taxon>Agaricomycotina</taxon>
        <taxon>Agaricomycetes</taxon>
        <taxon>Polyporales</taxon>
        <taxon>Polyporaceae</taxon>
        <taxon>Dichomitus</taxon>
    </lineage>
</organism>
<dbReference type="Proteomes" id="UP000292082">
    <property type="component" value="Unassembled WGS sequence"/>
</dbReference>
<sequence>MLGVDRLTPFCPSLLNCRAGTLRVPCTVVSRLPLSSTNRVMCRKRSSGAMEVDRPLMREHSNSFPPPPDIGPRGPAGDLLHHPAPQSQRPLEALRRPQHLHESPFHPMHSRAMSASPPPYARPPLDSAQKSSGPRRSSPHPAYRMRSLAGTGGFLWKSQSGIASLECTVLPHTFAPCPYRRNSSRCHTLRTLGTQIASVGSPSLLRPDLLDAHCSRVLVHLLISCTWIS</sequence>
<protein>
    <submittedName>
        <fullName evidence="2">Uncharacterized protein</fullName>
    </submittedName>
</protein>
<name>A0A4Q9PM20_9APHY</name>
<dbReference type="AlphaFoldDB" id="A0A4Q9PM20"/>
<evidence type="ECO:0000313" key="3">
    <source>
        <dbReference type="Proteomes" id="UP000292082"/>
    </source>
</evidence>
<gene>
    <name evidence="2" type="ORF">BD310DRAFT_934191</name>
</gene>
<accession>A0A4Q9PM20</accession>
<proteinExistence type="predicted"/>
<dbReference type="STRING" id="114155.A0A4Q9PM20"/>
<evidence type="ECO:0000256" key="1">
    <source>
        <dbReference type="SAM" id="MobiDB-lite"/>
    </source>
</evidence>
<feature type="region of interest" description="Disordered" evidence="1">
    <location>
        <begin position="53"/>
        <end position="90"/>
    </location>
</feature>
<evidence type="ECO:0000313" key="2">
    <source>
        <dbReference type="EMBL" id="TBU55186.1"/>
    </source>
</evidence>
<feature type="region of interest" description="Disordered" evidence="1">
    <location>
        <begin position="102"/>
        <end position="144"/>
    </location>
</feature>
<keyword evidence="3" id="KW-1185">Reference proteome</keyword>
<reference evidence="2 3" key="1">
    <citation type="submission" date="2019-01" db="EMBL/GenBank/DDBJ databases">
        <title>Draft genome sequences of three monokaryotic isolates of the white-rot basidiomycete fungus Dichomitus squalens.</title>
        <authorList>
            <consortium name="DOE Joint Genome Institute"/>
            <person name="Lopez S.C."/>
            <person name="Andreopoulos B."/>
            <person name="Pangilinan J."/>
            <person name="Lipzen A."/>
            <person name="Riley R."/>
            <person name="Ahrendt S."/>
            <person name="Ng V."/>
            <person name="Barry K."/>
            <person name="Daum C."/>
            <person name="Grigoriev I.V."/>
            <person name="Hilden K.S."/>
            <person name="Makela M.R."/>
            <person name="de Vries R.P."/>
        </authorList>
    </citation>
    <scope>NUCLEOTIDE SEQUENCE [LARGE SCALE GENOMIC DNA]</scope>
    <source>
        <strain evidence="2 3">CBS 464.89</strain>
    </source>
</reference>
<dbReference type="EMBL" id="ML145173">
    <property type="protein sequence ID" value="TBU55186.1"/>
    <property type="molecule type" value="Genomic_DNA"/>
</dbReference>